<feature type="binding site" evidence="5">
    <location>
        <begin position="139"/>
        <end position="140"/>
    </location>
    <ligand>
        <name>FMN</name>
        <dbReference type="ChEBI" id="CHEBI:58210"/>
    </ligand>
</feature>
<feature type="binding site" evidence="5">
    <location>
        <position position="194"/>
    </location>
    <ligand>
        <name>FMN</name>
        <dbReference type="ChEBI" id="CHEBI:58210"/>
    </ligand>
</feature>
<dbReference type="InterPro" id="IPR011576">
    <property type="entry name" value="Pyridox_Oxase_N"/>
</dbReference>
<evidence type="ECO:0000313" key="8">
    <source>
        <dbReference type="EMBL" id="MCX2982660.1"/>
    </source>
</evidence>
<dbReference type="Pfam" id="PF01243">
    <property type="entry name" value="PNPOx_N"/>
    <property type="match status" value="1"/>
</dbReference>
<feature type="binding site" evidence="5">
    <location>
        <position position="126"/>
    </location>
    <ligand>
        <name>substrate</name>
    </ligand>
</feature>
<evidence type="ECO:0000259" key="7">
    <source>
        <dbReference type="Pfam" id="PF10590"/>
    </source>
</evidence>
<dbReference type="InterPro" id="IPR012349">
    <property type="entry name" value="Split_barrel_FMN-bd"/>
</dbReference>
<dbReference type="InterPro" id="IPR019740">
    <property type="entry name" value="Pyridox_Oxase_CS"/>
</dbReference>
<feature type="binding site" evidence="5">
    <location>
        <position position="65"/>
    </location>
    <ligand>
        <name>substrate</name>
    </ligand>
</feature>
<accession>A0ABT3TK22</accession>
<evidence type="ECO:0000256" key="5">
    <source>
        <dbReference type="HAMAP-Rule" id="MF_01629"/>
    </source>
</evidence>
<reference evidence="8" key="1">
    <citation type="submission" date="2019-02" db="EMBL/GenBank/DDBJ databases">
        <authorList>
            <person name="Li S.-H."/>
        </authorList>
    </citation>
    <scope>NUCLEOTIDE SEQUENCE</scope>
    <source>
        <strain evidence="8">IMCC14734</strain>
    </source>
</reference>
<evidence type="ECO:0000256" key="4">
    <source>
        <dbReference type="ARBA" id="ARBA00023002"/>
    </source>
</evidence>
<dbReference type="PIRSF" id="PIRSF000190">
    <property type="entry name" value="Pyd_amn-ph_oxd"/>
    <property type="match status" value="1"/>
</dbReference>
<feature type="binding site" evidence="5">
    <location>
        <begin position="60"/>
        <end position="65"/>
    </location>
    <ligand>
        <name>FMN</name>
        <dbReference type="ChEBI" id="CHEBI:58210"/>
    </ligand>
</feature>
<feature type="domain" description="Pyridoxine 5'-phosphate oxidase dimerisation C-terminal" evidence="7">
    <location>
        <begin position="171"/>
        <end position="212"/>
    </location>
</feature>
<protein>
    <recommendedName>
        <fullName evidence="5">Pyridoxine/pyridoxamine 5'-phosphate oxidase</fullName>
        <ecNumber evidence="5">1.4.3.5</ecNumber>
    </recommendedName>
    <alternativeName>
        <fullName evidence="5">PNP/PMP oxidase</fullName>
        <shortName evidence="5">PNPOx</shortName>
    </alternativeName>
    <alternativeName>
        <fullName evidence="5">Pyridoxal 5'-phosphate synthase</fullName>
    </alternativeName>
</protein>
<dbReference type="RefSeq" id="WP_279246692.1">
    <property type="nucleotide sequence ID" value="NZ_SHNN01000004.1"/>
</dbReference>
<dbReference type="Proteomes" id="UP001143362">
    <property type="component" value="Unassembled WGS sequence"/>
</dbReference>
<feature type="binding site" evidence="5">
    <location>
        <position position="82"/>
    </location>
    <ligand>
        <name>FMN</name>
        <dbReference type="ChEBI" id="CHEBI:58210"/>
    </ligand>
</feature>
<dbReference type="Gene3D" id="2.30.110.10">
    <property type="entry name" value="Electron Transport, Fmn-binding Protein, Chain A"/>
    <property type="match status" value="1"/>
</dbReference>
<dbReference type="NCBIfam" id="NF004231">
    <property type="entry name" value="PRK05679.1"/>
    <property type="match status" value="1"/>
</dbReference>
<feature type="domain" description="Pyridoxamine 5'-phosphate oxidase N-terminal" evidence="6">
    <location>
        <begin position="34"/>
        <end position="157"/>
    </location>
</feature>
<dbReference type="InterPro" id="IPR000659">
    <property type="entry name" value="Pyridox_Oxase"/>
</dbReference>
<comment type="caution">
    <text evidence="8">The sequence shown here is derived from an EMBL/GenBank/DDBJ whole genome shotgun (WGS) entry which is preliminary data.</text>
</comment>
<keyword evidence="2 5" id="KW-0285">Flavoprotein</keyword>
<dbReference type="PANTHER" id="PTHR10851:SF0">
    <property type="entry name" value="PYRIDOXINE-5'-PHOSPHATE OXIDASE"/>
    <property type="match status" value="1"/>
</dbReference>
<keyword evidence="9" id="KW-1185">Reference proteome</keyword>
<dbReference type="HAMAP" id="MF_01629">
    <property type="entry name" value="PdxH"/>
    <property type="match status" value="1"/>
</dbReference>
<dbReference type="GO" id="GO:0004733">
    <property type="term" value="F:pyridoxamine phosphate oxidase activity"/>
    <property type="evidence" value="ECO:0007669"/>
    <property type="project" value="UniProtKB-EC"/>
</dbReference>
<dbReference type="InterPro" id="IPR019576">
    <property type="entry name" value="Pyridoxamine_oxidase_dimer_C"/>
</dbReference>
<dbReference type="EC" id="1.4.3.5" evidence="5"/>
<comment type="subunit">
    <text evidence="5">Homodimer.</text>
</comment>
<comment type="catalytic activity">
    <reaction evidence="5">
        <text>pyridoxine 5'-phosphate + O2 = pyridoxal 5'-phosphate + H2O2</text>
        <dbReference type="Rhea" id="RHEA:15149"/>
        <dbReference type="ChEBI" id="CHEBI:15379"/>
        <dbReference type="ChEBI" id="CHEBI:16240"/>
        <dbReference type="ChEBI" id="CHEBI:58589"/>
        <dbReference type="ChEBI" id="CHEBI:597326"/>
        <dbReference type="EC" id="1.4.3.5"/>
    </reaction>
</comment>
<comment type="cofactor">
    <cofactor evidence="5">
        <name>FMN</name>
        <dbReference type="ChEBI" id="CHEBI:58210"/>
    </cofactor>
    <text evidence="5">Binds 1 FMN per subunit.</text>
</comment>
<feature type="binding site" evidence="5">
    <location>
        <begin position="190"/>
        <end position="192"/>
    </location>
    <ligand>
        <name>substrate</name>
    </ligand>
</feature>
<comment type="function">
    <text evidence="5">Catalyzes the oxidation of either pyridoxine 5'-phosphate (PNP) or pyridoxamine 5'-phosphate (PMP) into pyridoxal 5'-phosphate (PLP).</text>
</comment>
<keyword evidence="5" id="KW-0664">Pyridoxine biosynthesis</keyword>
<comment type="catalytic activity">
    <reaction evidence="5">
        <text>pyridoxamine 5'-phosphate + O2 + H2O = pyridoxal 5'-phosphate + H2O2 + NH4(+)</text>
        <dbReference type="Rhea" id="RHEA:15817"/>
        <dbReference type="ChEBI" id="CHEBI:15377"/>
        <dbReference type="ChEBI" id="CHEBI:15379"/>
        <dbReference type="ChEBI" id="CHEBI:16240"/>
        <dbReference type="ChEBI" id="CHEBI:28938"/>
        <dbReference type="ChEBI" id="CHEBI:58451"/>
        <dbReference type="ChEBI" id="CHEBI:597326"/>
        <dbReference type="EC" id="1.4.3.5"/>
    </reaction>
</comment>
<sequence length="212" mass="24282">MNIEDFRREYLLQGLKRSDLHDDPTEQFETWLAQAVSGGIADPTAMVLATVDANGRPWQRMVLLKDFGHQGFVFYTNSDSNKAQDIAANASVCLHFPWNVLERQVIVAGNAAKISNVETARYFLSRPRESQLAAWASAQSRPISARQVLLEKFAQMQEKFKQGEIPVPAFWSGYRVVPRELEFWQGGANRLHDRFRYLRNAKDGWDIRRLAP</sequence>
<evidence type="ECO:0000256" key="1">
    <source>
        <dbReference type="ARBA" id="ARBA00007301"/>
    </source>
</evidence>
<dbReference type="PANTHER" id="PTHR10851">
    <property type="entry name" value="PYRIDOXINE-5-PHOSPHATE OXIDASE"/>
    <property type="match status" value="1"/>
</dbReference>
<dbReference type="SUPFAM" id="SSF50475">
    <property type="entry name" value="FMN-binding split barrel"/>
    <property type="match status" value="1"/>
</dbReference>
<feature type="binding site" evidence="5">
    <location>
        <begin position="75"/>
        <end position="76"/>
    </location>
    <ligand>
        <name>FMN</name>
        <dbReference type="ChEBI" id="CHEBI:58210"/>
    </ligand>
</feature>
<comment type="pathway">
    <text evidence="5">Cofactor metabolism; pyridoxal 5'-phosphate salvage; pyridoxal 5'-phosphate from pyridoxine 5'-phosphate: step 1/1.</text>
</comment>
<dbReference type="Pfam" id="PF10590">
    <property type="entry name" value="PNP_phzG_C"/>
    <property type="match status" value="1"/>
</dbReference>
<keyword evidence="3 5" id="KW-0288">FMN</keyword>
<keyword evidence="4 5" id="KW-0560">Oxidoreductase</keyword>
<feature type="binding site" evidence="5">
    <location>
        <position position="104"/>
    </location>
    <ligand>
        <name>FMN</name>
        <dbReference type="ChEBI" id="CHEBI:58210"/>
    </ligand>
</feature>
<gene>
    <name evidence="5 8" type="primary">pdxH</name>
    <name evidence="8" type="ORF">EYC98_17500</name>
</gene>
<evidence type="ECO:0000313" key="9">
    <source>
        <dbReference type="Proteomes" id="UP001143362"/>
    </source>
</evidence>
<dbReference type="PROSITE" id="PS01064">
    <property type="entry name" value="PYRIDOX_OXIDASE"/>
    <property type="match status" value="1"/>
</dbReference>
<comment type="pathway">
    <text evidence="5">Cofactor metabolism; pyridoxal 5'-phosphate salvage; pyridoxal 5'-phosphate from pyridoxamine 5'-phosphate: step 1/1.</text>
</comment>
<feature type="binding site" evidence="5">
    <location>
        <position position="122"/>
    </location>
    <ligand>
        <name>substrate</name>
    </ligand>
</feature>
<evidence type="ECO:0000259" key="6">
    <source>
        <dbReference type="Pfam" id="PF01243"/>
    </source>
</evidence>
<dbReference type="EMBL" id="SHNN01000004">
    <property type="protein sequence ID" value="MCX2982660.1"/>
    <property type="molecule type" value="Genomic_DNA"/>
</dbReference>
<organism evidence="8 9">
    <name type="scientific">Candidatus Litorirhabdus singularis</name>
    <dbReference type="NCBI Taxonomy" id="2518993"/>
    <lineage>
        <taxon>Bacteria</taxon>
        <taxon>Pseudomonadati</taxon>
        <taxon>Pseudomonadota</taxon>
        <taxon>Gammaproteobacteria</taxon>
        <taxon>Cellvibrionales</taxon>
        <taxon>Halieaceae</taxon>
        <taxon>Candidatus Litorirhabdus</taxon>
    </lineage>
</organism>
<proteinExistence type="inferred from homology"/>
<comment type="similarity">
    <text evidence="1 5">Belongs to the pyridoxamine 5'-phosphate oxidase family.</text>
</comment>
<feature type="binding site" evidence="5">
    <location>
        <position position="184"/>
    </location>
    <ligand>
        <name>FMN</name>
        <dbReference type="ChEBI" id="CHEBI:58210"/>
    </ligand>
</feature>
<name>A0ABT3TK22_9GAMM</name>
<feature type="binding site" evidence="5">
    <location>
        <position position="130"/>
    </location>
    <ligand>
        <name>substrate</name>
    </ligand>
</feature>
<dbReference type="NCBIfam" id="TIGR00558">
    <property type="entry name" value="pdxH"/>
    <property type="match status" value="1"/>
</dbReference>
<evidence type="ECO:0000256" key="3">
    <source>
        <dbReference type="ARBA" id="ARBA00022643"/>
    </source>
</evidence>
<evidence type="ECO:0000256" key="2">
    <source>
        <dbReference type="ARBA" id="ARBA00022630"/>
    </source>
</evidence>
<comment type="caution">
    <text evidence="5">Lacks conserved residue(s) required for the propagation of feature annotation.</text>
</comment>